<comment type="caution">
    <text evidence="8">The sequence shown here is derived from an EMBL/GenBank/DDBJ whole genome shotgun (WGS) entry which is preliminary data.</text>
</comment>
<evidence type="ECO:0000313" key="9">
    <source>
        <dbReference type="Proteomes" id="UP000597444"/>
    </source>
</evidence>
<evidence type="ECO:0000256" key="5">
    <source>
        <dbReference type="ARBA" id="ARBA00022842"/>
    </source>
</evidence>
<evidence type="ECO:0000256" key="3">
    <source>
        <dbReference type="ARBA" id="ARBA00022723"/>
    </source>
</evidence>
<dbReference type="InterPro" id="IPR000086">
    <property type="entry name" value="NUDIX_hydrolase_dom"/>
</dbReference>
<evidence type="ECO:0000259" key="7">
    <source>
        <dbReference type="PROSITE" id="PS51462"/>
    </source>
</evidence>
<keyword evidence="3" id="KW-0479">Metal-binding</keyword>
<dbReference type="RefSeq" id="WP_220205191.1">
    <property type="nucleotide sequence ID" value="NZ_BNJK01000001.1"/>
</dbReference>
<organism evidence="8 9">
    <name type="scientific">Reticulibacter mediterranei</name>
    <dbReference type="NCBI Taxonomy" id="2778369"/>
    <lineage>
        <taxon>Bacteria</taxon>
        <taxon>Bacillati</taxon>
        <taxon>Chloroflexota</taxon>
        <taxon>Ktedonobacteria</taxon>
        <taxon>Ktedonobacterales</taxon>
        <taxon>Reticulibacteraceae</taxon>
        <taxon>Reticulibacter</taxon>
    </lineage>
</organism>
<dbReference type="InterPro" id="IPR015797">
    <property type="entry name" value="NUDIX_hydrolase-like_dom_sf"/>
</dbReference>
<dbReference type="PROSITE" id="PS51462">
    <property type="entry name" value="NUDIX"/>
    <property type="match status" value="1"/>
</dbReference>
<dbReference type="PANTHER" id="PTHR12318">
    <property type="entry name" value="TESTOSTERONE-REGULATED PROTEIN RP2"/>
    <property type="match status" value="1"/>
</dbReference>
<protein>
    <submittedName>
        <fullName evidence="8">NUDIX hydrolase</fullName>
    </submittedName>
</protein>
<comment type="cofactor">
    <cofactor evidence="2">
        <name>Mg(2+)</name>
        <dbReference type="ChEBI" id="CHEBI:18420"/>
    </cofactor>
</comment>
<dbReference type="SUPFAM" id="SSF55811">
    <property type="entry name" value="Nudix"/>
    <property type="match status" value="1"/>
</dbReference>
<name>A0A8J3IFL4_9CHLR</name>
<feature type="domain" description="Nudix hydrolase" evidence="7">
    <location>
        <begin position="5"/>
        <end position="219"/>
    </location>
</feature>
<comment type="cofactor">
    <cofactor evidence="1">
        <name>Mn(2+)</name>
        <dbReference type="ChEBI" id="CHEBI:29035"/>
    </cofactor>
</comment>
<dbReference type="InterPro" id="IPR039121">
    <property type="entry name" value="NUDT19"/>
</dbReference>
<sequence length="270" mass="30356">MAAVQPRAASTVMLLREEKVAGQQATQKIEVFMVRRVVQSEFMPDLYVFPGGSVMADDRLVEQSEELCRAVLPSSADPEGRTLPGQGVRAAAIRELFEEANVLLAYHDDKILAVGKEEEQARFALYRQAFNERKGSLTMMAQQEQLTLATDRLVYFSHWITPEGMPKRYDTHFFLAAAPTEQEALYDDLETSEGVWISPAEALARFAQGSFPVAFPTFHQLRDLAEFDNVQQALNAALTRYVPTHSPILTLIDGFPHVYLPEDTAHPWKI</sequence>
<dbReference type="AlphaFoldDB" id="A0A8J3IFL4"/>
<dbReference type="CDD" id="cd18870">
    <property type="entry name" value="NUDIX_AcylCoAdiphos_Nudt19"/>
    <property type="match status" value="1"/>
</dbReference>
<dbReference type="PANTHER" id="PTHR12318:SF0">
    <property type="entry name" value="ACYL-COENZYME A DIPHOSPHATASE NUDT19"/>
    <property type="match status" value="1"/>
</dbReference>
<evidence type="ECO:0000256" key="4">
    <source>
        <dbReference type="ARBA" id="ARBA00022801"/>
    </source>
</evidence>
<dbReference type="GO" id="GO:0016818">
    <property type="term" value="F:hydrolase activity, acting on acid anhydrides, in phosphorus-containing anhydrides"/>
    <property type="evidence" value="ECO:0007669"/>
    <property type="project" value="InterPro"/>
</dbReference>
<reference evidence="8" key="1">
    <citation type="submission" date="2020-10" db="EMBL/GenBank/DDBJ databases">
        <title>Taxonomic study of unclassified bacteria belonging to the class Ktedonobacteria.</title>
        <authorList>
            <person name="Yabe S."/>
            <person name="Wang C.M."/>
            <person name="Zheng Y."/>
            <person name="Sakai Y."/>
            <person name="Cavaletti L."/>
            <person name="Monciardini P."/>
            <person name="Donadio S."/>
        </authorList>
    </citation>
    <scope>NUCLEOTIDE SEQUENCE</scope>
    <source>
        <strain evidence="8">ID150040</strain>
    </source>
</reference>
<keyword evidence="9" id="KW-1185">Reference proteome</keyword>
<keyword evidence="4 8" id="KW-0378">Hydrolase</keyword>
<dbReference type="EMBL" id="BNJK01000001">
    <property type="protein sequence ID" value="GHO94454.1"/>
    <property type="molecule type" value="Genomic_DNA"/>
</dbReference>
<dbReference type="GO" id="GO:0046872">
    <property type="term" value="F:metal ion binding"/>
    <property type="evidence" value="ECO:0007669"/>
    <property type="project" value="UniProtKB-KW"/>
</dbReference>
<evidence type="ECO:0000313" key="8">
    <source>
        <dbReference type="EMBL" id="GHO94454.1"/>
    </source>
</evidence>
<proteinExistence type="predicted"/>
<evidence type="ECO:0000256" key="2">
    <source>
        <dbReference type="ARBA" id="ARBA00001946"/>
    </source>
</evidence>
<dbReference type="Gene3D" id="3.90.79.10">
    <property type="entry name" value="Nucleoside Triphosphate Pyrophosphohydrolase"/>
    <property type="match status" value="1"/>
</dbReference>
<evidence type="ECO:0000256" key="6">
    <source>
        <dbReference type="ARBA" id="ARBA00023211"/>
    </source>
</evidence>
<accession>A0A8J3IFL4</accession>
<keyword evidence="6" id="KW-0464">Manganese</keyword>
<keyword evidence="5" id="KW-0460">Magnesium</keyword>
<evidence type="ECO:0000256" key="1">
    <source>
        <dbReference type="ARBA" id="ARBA00001936"/>
    </source>
</evidence>
<gene>
    <name evidence="8" type="ORF">KSF_045020</name>
</gene>
<dbReference type="Proteomes" id="UP000597444">
    <property type="component" value="Unassembled WGS sequence"/>
</dbReference>